<dbReference type="PANTHER" id="PTHR12565:SF184">
    <property type="entry name" value="BHLH TRANSCRIPTION FACTOR"/>
    <property type="match status" value="1"/>
</dbReference>
<evidence type="ECO:0000313" key="7">
    <source>
        <dbReference type="EMBL" id="KAJ8433075.1"/>
    </source>
</evidence>
<dbReference type="GO" id="GO:0005634">
    <property type="term" value="C:nucleus"/>
    <property type="evidence" value="ECO:0007669"/>
    <property type="project" value="UniProtKB-SubCell"/>
</dbReference>
<evidence type="ECO:0000256" key="4">
    <source>
        <dbReference type="ARBA" id="ARBA00023242"/>
    </source>
</evidence>
<feature type="domain" description="BHLH" evidence="6">
    <location>
        <begin position="315"/>
        <end position="365"/>
    </location>
</feature>
<name>A0A9Q1JYA3_9CARY</name>
<organism evidence="7 8">
    <name type="scientific">Carnegiea gigantea</name>
    <dbReference type="NCBI Taxonomy" id="171969"/>
    <lineage>
        <taxon>Eukaryota</taxon>
        <taxon>Viridiplantae</taxon>
        <taxon>Streptophyta</taxon>
        <taxon>Embryophyta</taxon>
        <taxon>Tracheophyta</taxon>
        <taxon>Spermatophyta</taxon>
        <taxon>Magnoliopsida</taxon>
        <taxon>eudicotyledons</taxon>
        <taxon>Gunneridae</taxon>
        <taxon>Pentapetalae</taxon>
        <taxon>Caryophyllales</taxon>
        <taxon>Cactineae</taxon>
        <taxon>Cactaceae</taxon>
        <taxon>Cactoideae</taxon>
        <taxon>Echinocereeae</taxon>
        <taxon>Carnegiea</taxon>
    </lineage>
</organism>
<dbReference type="OrthoDB" id="1095591at2759"/>
<gene>
    <name evidence="7" type="ORF">Cgig2_015438</name>
</gene>
<dbReference type="Pfam" id="PF00010">
    <property type="entry name" value="HLH"/>
    <property type="match status" value="1"/>
</dbReference>
<dbReference type="SUPFAM" id="SSF47459">
    <property type="entry name" value="HLH, helix-loop-helix DNA-binding domain"/>
    <property type="match status" value="1"/>
</dbReference>
<dbReference type="PROSITE" id="PS50888">
    <property type="entry name" value="BHLH"/>
    <property type="match status" value="1"/>
</dbReference>
<dbReference type="InterPro" id="IPR011598">
    <property type="entry name" value="bHLH_dom"/>
</dbReference>
<keyword evidence="2" id="KW-0805">Transcription regulation</keyword>
<dbReference type="EMBL" id="JAKOGI010000562">
    <property type="protein sequence ID" value="KAJ8433075.1"/>
    <property type="molecule type" value="Genomic_DNA"/>
</dbReference>
<feature type="region of interest" description="Disordered" evidence="5">
    <location>
        <begin position="165"/>
        <end position="323"/>
    </location>
</feature>
<feature type="compositionally biased region" description="Polar residues" evidence="5">
    <location>
        <begin position="222"/>
        <end position="231"/>
    </location>
</feature>
<sequence>MAEEFLMNAFRASVPTWESLSSAMEIQPTQSQSPDCFLSPPDHFESGLSSMVSSPNASTSAVSGDNFIIRELIGKLGNICSTAAPPPLPPYIGGGNQSTANSCYSTPLSSPPKMGQDSFPNLPAMPGDPGFAERAARFSSFGSRSFNGRPAQVGVNTNNAELGYRSNGNFGGKLQRVSSSPSLKAAGSQAENNRNSGNQANDRRPTGNLGLDQAELSKSRENSSVSGQNPCEETGSSRKRKAAPKGKTQSPLPINSNKAVENGEGSNAKRSKPEEGGEAKTEENRGDDSKKQSNSNQKPPEPPKDYIHVRARRGQATDSHSLAERVRREKISERMKLLQDLVPGCNKVTGKALMLDEIINYVQSLQRQVEFLSMKLAAVNPRLDFNIDNIFSKDVIQPNCSTMAHPLYPLDSLAQTHYGQPHQNNITTTGVPCPMDPSNPTLHQNHAFQLPPFDAFPNGVPQIASLCEGDLQSIVQMGYGQKESGSQSQPLHGKERKN</sequence>
<dbReference type="InterPro" id="IPR024097">
    <property type="entry name" value="bHLH_ZIP_TF"/>
</dbReference>
<accession>A0A9Q1JYA3</accession>
<dbReference type="CDD" id="cd18919">
    <property type="entry name" value="bHLH_AtBPE_like"/>
    <property type="match status" value="1"/>
</dbReference>
<evidence type="ECO:0000259" key="6">
    <source>
        <dbReference type="PROSITE" id="PS50888"/>
    </source>
</evidence>
<feature type="region of interest" description="Disordered" evidence="5">
    <location>
        <begin position="479"/>
        <end position="498"/>
    </location>
</feature>
<keyword evidence="4" id="KW-0539">Nucleus</keyword>
<protein>
    <recommendedName>
        <fullName evidence="6">BHLH domain-containing protein</fullName>
    </recommendedName>
</protein>
<feature type="compositionally biased region" description="Polar residues" evidence="5">
    <location>
        <begin position="247"/>
        <end position="259"/>
    </location>
</feature>
<dbReference type="Gene3D" id="4.10.280.10">
    <property type="entry name" value="Helix-loop-helix DNA-binding domain"/>
    <property type="match status" value="1"/>
</dbReference>
<dbReference type="FunFam" id="4.10.280.10:FF:000002">
    <property type="entry name" value="Basic helix-loop-helix transcription factor"/>
    <property type="match status" value="1"/>
</dbReference>
<dbReference type="SMART" id="SM00353">
    <property type="entry name" value="HLH"/>
    <property type="match status" value="1"/>
</dbReference>
<keyword evidence="8" id="KW-1185">Reference proteome</keyword>
<dbReference type="AlphaFoldDB" id="A0A9Q1JYA3"/>
<evidence type="ECO:0000256" key="1">
    <source>
        <dbReference type="ARBA" id="ARBA00004123"/>
    </source>
</evidence>
<comment type="caution">
    <text evidence="7">The sequence shown here is derived from an EMBL/GenBank/DDBJ whole genome shotgun (WGS) entry which is preliminary data.</text>
</comment>
<dbReference type="GO" id="GO:0046983">
    <property type="term" value="F:protein dimerization activity"/>
    <property type="evidence" value="ECO:0007669"/>
    <property type="project" value="InterPro"/>
</dbReference>
<dbReference type="PANTHER" id="PTHR12565">
    <property type="entry name" value="STEROL REGULATORY ELEMENT-BINDING PROTEIN"/>
    <property type="match status" value="1"/>
</dbReference>
<evidence type="ECO:0000256" key="2">
    <source>
        <dbReference type="ARBA" id="ARBA00023015"/>
    </source>
</evidence>
<dbReference type="InterPro" id="IPR036638">
    <property type="entry name" value="HLH_DNA-bd_sf"/>
</dbReference>
<dbReference type="Proteomes" id="UP001153076">
    <property type="component" value="Unassembled WGS sequence"/>
</dbReference>
<evidence type="ECO:0000256" key="3">
    <source>
        <dbReference type="ARBA" id="ARBA00023163"/>
    </source>
</evidence>
<feature type="compositionally biased region" description="Polar residues" evidence="5">
    <location>
        <begin position="189"/>
        <end position="200"/>
    </location>
</feature>
<feature type="compositionally biased region" description="Basic and acidic residues" evidence="5">
    <location>
        <begin position="271"/>
        <end position="291"/>
    </location>
</feature>
<evidence type="ECO:0000256" key="5">
    <source>
        <dbReference type="SAM" id="MobiDB-lite"/>
    </source>
</evidence>
<proteinExistence type="predicted"/>
<evidence type="ECO:0000313" key="8">
    <source>
        <dbReference type="Proteomes" id="UP001153076"/>
    </source>
</evidence>
<keyword evidence="3" id="KW-0804">Transcription</keyword>
<reference evidence="7" key="1">
    <citation type="submission" date="2022-04" db="EMBL/GenBank/DDBJ databases">
        <title>Carnegiea gigantea Genome sequencing and assembly v2.</title>
        <authorList>
            <person name="Copetti D."/>
            <person name="Sanderson M.J."/>
            <person name="Burquez A."/>
            <person name="Wojciechowski M.F."/>
        </authorList>
    </citation>
    <scope>NUCLEOTIDE SEQUENCE</scope>
    <source>
        <strain evidence="7">SGP5-SGP5p</strain>
        <tissue evidence="7">Aerial part</tissue>
    </source>
</reference>
<comment type="subcellular location">
    <subcellularLocation>
        <location evidence="1">Nucleus</location>
    </subcellularLocation>
</comment>
<dbReference type="GO" id="GO:0003700">
    <property type="term" value="F:DNA-binding transcription factor activity"/>
    <property type="evidence" value="ECO:0007669"/>
    <property type="project" value="TreeGrafter"/>
</dbReference>